<dbReference type="Proteomes" id="UP001168821">
    <property type="component" value="Unassembled WGS sequence"/>
</dbReference>
<keyword evidence="2" id="KW-0090">Biological rhythms</keyword>
<accession>A0AA38I8C7</accession>
<dbReference type="Pfam" id="PF06585">
    <property type="entry name" value="JHBP"/>
    <property type="match status" value="1"/>
</dbReference>
<dbReference type="InterPro" id="IPR038606">
    <property type="entry name" value="To_sf"/>
</dbReference>
<name>A0AA38I8C7_9CUCU</name>
<dbReference type="PANTHER" id="PTHR11008:SF32">
    <property type="entry name" value="CIRCADIAN CLOCK-CONTROLLED PROTEIN DAYWAKE-RELATED"/>
    <property type="match status" value="1"/>
</dbReference>
<evidence type="ECO:0000256" key="2">
    <source>
        <dbReference type="ARBA" id="ARBA00023108"/>
    </source>
</evidence>
<dbReference type="Gene3D" id="3.15.10.30">
    <property type="entry name" value="Haemolymph juvenile hormone binding protein"/>
    <property type="match status" value="1"/>
</dbReference>
<comment type="caution">
    <text evidence="5">The sequence shown here is derived from an EMBL/GenBank/DDBJ whole genome shotgun (WGS) entry which is preliminary data.</text>
</comment>
<feature type="signal peptide" evidence="4">
    <location>
        <begin position="1"/>
        <end position="16"/>
    </location>
</feature>
<dbReference type="GO" id="GO:0005615">
    <property type="term" value="C:extracellular space"/>
    <property type="evidence" value="ECO:0007669"/>
    <property type="project" value="TreeGrafter"/>
</dbReference>
<organism evidence="5 6">
    <name type="scientific">Zophobas morio</name>
    <dbReference type="NCBI Taxonomy" id="2755281"/>
    <lineage>
        <taxon>Eukaryota</taxon>
        <taxon>Metazoa</taxon>
        <taxon>Ecdysozoa</taxon>
        <taxon>Arthropoda</taxon>
        <taxon>Hexapoda</taxon>
        <taxon>Insecta</taxon>
        <taxon>Pterygota</taxon>
        <taxon>Neoptera</taxon>
        <taxon>Endopterygota</taxon>
        <taxon>Coleoptera</taxon>
        <taxon>Polyphaga</taxon>
        <taxon>Cucujiformia</taxon>
        <taxon>Tenebrionidae</taxon>
        <taxon>Zophobas</taxon>
    </lineage>
</organism>
<dbReference type="EMBL" id="JALNTZ010000005">
    <property type="protein sequence ID" value="KAJ3650920.1"/>
    <property type="molecule type" value="Genomic_DNA"/>
</dbReference>
<feature type="chain" id="PRO_5041436643" evidence="4">
    <location>
        <begin position="17"/>
        <end position="241"/>
    </location>
</feature>
<dbReference type="AlphaFoldDB" id="A0AA38I8C7"/>
<gene>
    <name evidence="5" type="ORF">Zmor_016995</name>
</gene>
<dbReference type="InterPro" id="IPR010562">
    <property type="entry name" value="Haemolymph_juvenile_hormone-bd"/>
</dbReference>
<evidence type="ECO:0000256" key="1">
    <source>
        <dbReference type="ARBA" id="ARBA00022729"/>
    </source>
</evidence>
<reference evidence="5" key="1">
    <citation type="journal article" date="2023" name="G3 (Bethesda)">
        <title>Whole genome assemblies of Zophobas morio and Tenebrio molitor.</title>
        <authorList>
            <person name="Kaur S."/>
            <person name="Stinson S.A."/>
            <person name="diCenzo G.C."/>
        </authorList>
    </citation>
    <scope>NUCLEOTIDE SEQUENCE</scope>
    <source>
        <strain evidence="5">QUZm001</strain>
    </source>
</reference>
<proteinExistence type="inferred from homology"/>
<dbReference type="FunFam" id="3.15.10.30:FF:000001">
    <property type="entry name" value="Takeout-like protein 1"/>
    <property type="match status" value="1"/>
</dbReference>
<dbReference type="PANTHER" id="PTHR11008">
    <property type="entry name" value="PROTEIN TAKEOUT-LIKE PROTEIN"/>
    <property type="match status" value="1"/>
</dbReference>
<sequence>MRTAIVLSTLIALSATVQLPPNFQKCNRKQPDFKECVFKAAQNAVPQLTRPYDDVNLPSLKPLHLTELTIGGNDGPVSLQQKFKNCDLFGLDTMKLDSFEFDFEKKEMRLAGVIPEVRKLCQYEVKGQVLLLKVNGRGDSTIILKGLNVTDSLPFEYKKKKDKMYIHFTASSVTLNPERVVYDFRNSDDKTLSDAINPVLNENWKDVFDDVKSDYEKLIDKIILTVANNLFSKVSVEEAFD</sequence>
<comment type="similarity">
    <text evidence="3">Belongs to the TO family.</text>
</comment>
<evidence type="ECO:0000313" key="5">
    <source>
        <dbReference type="EMBL" id="KAJ3650920.1"/>
    </source>
</evidence>
<evidence type="ECO:0000256" key="4">
    <source>
        <dbReference type="SAM" id="SignalP"/>
    </source>
</evidence>
<dbReference type="SMART" id="SM00700">
    <property type="entry name" value="JHBP"/>
    <property type="match status" value="1"/>
</dbReference>
<evidence type="ECO:0000313" key="6">
    <source>
        <dbReference type="Proteomes" id="UP001168821"/>
    </source>
</evidence>
<evidence type="ECO:0000256" key="3">
    <source>
        <dbReference type="ARBA" id="ARBA00060902"/>
    </source>
</evidence>
<dbReference type="GO" id="GO:0007623">
    <property type="term" value="P:circadian rhythm"/>
    <property type="evidence" value="ECO:0007669"/>
    <property type="project" value="UniProtKB-ARBA"/>
</dbReference>
<protein>
    <submittedName>
        <fullName evidence="5">Uncharacterized protein</fullName>
    </submittedName>
</protein>
<keyword evidence="6" id="KW-1185">Reference proteome</keyword>
<keyword evidence="1 4" id="KW-0732">Signal</keyword>